<evidence type="ECO:0000256" key="2">
    <source>
        <dbReference type="ARBA" id="ARBA00023015"/>
    </source>
</evidence>
<keyword evidence="1" id="KW-0678">Repressor</keyword>
<dbReference type="STRING" id="633697.EubceDRAFT1_0736"/>
<dbReference type="Proteomes" id="UP000005753">
    <property type="component" value="Chromosome"/>
</dbReference>
<evidence type="ECO:0000256" key="3">
    <source>
        <dbReference type="ARBA" id="ARBA00023125"/>
    </source>
</evidence>
<feature type="domain" description="HTH tetR-type" evidence="6">
    <location>
        <begin position="8"/>
        <end position="68"/>
    </location>
</feature>
<evidence type="ECO:0000259" key="6">
    <source>
        <dbReference type="PROSITE" id="PS50977"/>
    </source>
</evidence>
<keyword evidence="8" id="KW-1185">Reference proteome</keyword>
<dbReference type="HOGENOM" id="CLU_069356_12_2_9"/>
<keyword evidence="2" id="KW-0805">Transcription regulation</keyword>
<dbReference type="InterPro" id="IPR050109">
    <property type="entry name" value="HTH-type_TetR-like_transc_reg"/>
</dbReference>
<keyword evidence="3 5" id="KW-0238">DNA-binding</keyword>
<keyword evidence="4" id="KW-0804">Transcription</keyword>
<evidence type="ECO:0000313" key="8">
    <source>
        <dbReference type="Proteomes" id="UP000005753"/>
    </source>
</evidence>
<dbReference type="InterPro" id="IPR009057">
    <property type="entry name" value="Homeodomain-like_sf"/>
</dbReference>
<evidence type="ECO:0000256" key="4">
    <source>
        <dbReference type="ARBA" id="ARBA00023163"/>
    </source>
</evidence>
<protein>
    <submittedName>
        <fullName evidence="7">Transcriptional regulator</fullName>
    </submittedName>
</protein>
<reference evidence="7 8" key="1">
    <citation type="submission" date="2010-08" db="EMBL/GenBank/DDBJ databases">
        <authorList>
            <consortium name="US DOE Joint Genome Institute (JGI-PGF)"/>
            <person name="Lucas S."/>
            <person name="Copeland A."/>
            <person name="Lapidus A."/>
            <person name="Cheng J.-F."/>
            <person name="Bruce D."/>
            <person name="Goodwin L."/>
            <person name="Pitluck S."/>
            <person name="Land M.L."/>
            <person name="Hauser L."/>
            <person name="Chang Y.-J."/>
            <person name="Anderson I.J."/>
            <person name="Johnson E."/>
            <person name="Mulhopadhyay B."/>
            <person name="Kyrpides N."/>
            <person name="Woyke T.J."/>
        </authorList>
    </citation>
    <scope>NUCLEOTIDE SEQUENCE [LARGE SCALE GENOMIC DNA]</scope>
    <source>
        <strain evidence="7 8">6</strain>
    </source>
</reference>
<organism evidence="7 8">
    <name type="scientific">Eubacterium cellulosolvens (strain ATCC 43171 / JCM 9499 / 6)</name>
    <name type="common">Cillobacterium cellulosolvens</name>
    <dbReference type="NCBI Taxonomy" id="633697"/>
    <lineage>
        <taxon>Bacteria</taxon>
        <taxon>Bacillati</taxon>
        <taxon>Bacillota</taxon>
        <taxon>Clostridia</taxon>
        <taxon>Eubacteriales</taxon>
        <taxon>Eubacteriaceae</taxon>
        <taxon>Eubacterium</taxon>
    </lineage>
</organism>
<evidence type="ECO:0000313" key="7">
    <source>
        <dbReference type="EMBL" id="EIM56574.1"/>
    </source>
</evidence>
<dbReference type="AlphaFoldDB" id="I5AS01"/>
<dbReference type="OrthoDB" id="9814200at2"/>
<name>I5AS01_EUBC6</name>
<dbReference type="PANTHER" id="PTHR30055:SF175">
    <property type="entry name" value="HTH-TYPE TRANSCRIPTIONAL REPRESSOR KSTR2"/>
    <property type="match status" value="1"/>
</dbReference>
<dbReference type="EMBL" id="CM001487">
    <property type="protein sequence ID" value="EIM56574.1"/>
    <property type="molecule type" value="Genomic_DNA"/>
</dbReference>
<dbReference type="PROSITE" id="PS50977">
    <property type="entry name" value="HTH_TETR_2"/>
    <property type="match status" value="1"/>
</dbReference>
<gene>
    <name evidence="7" type="ORF">EubceDRAFT1_0736</name>
</gene>
<reference evidence="7 8" key="2">
    <citation type="submission" date="2012-02" db="EMBL/GenBank/DDBJ databases">
        <title>Improved High-Quality Draft sequence of Eubacterium cellulosolvens 6.</title>
        <authorList>
            <consortium name="US DOE Joint Genome Institute"/>
            <person name="Lucas S."/>
            <person name="Han J."/>
            <person name="Lapidus A."/>
            <person name="Cheng J.-F."/>
            <person name="Goodwin L."/>
            <person name="Pitluck S."/>
            <person name="Peters L."/>
            <person name="Mikhailova N."/>
            <person name="Gu W."/>
            <person name="Detter J.C."/>
            <person name="Han C."/>
            <person name="Tapia R."/>
            <person name="Land M."/>
            <person name="Hauser L."/>
            <person name="Kyrpides N."/>
            <person name="Ivanova N."/>
            <person name="Pagani I."/>
            <person name="Johnson E."/>
            <person name="Mukhopadhyay B."/>
            <person name="Anderson I."/>
            <person name="Woyke T."/>
        </authorList>
    </citation>
    <scope>NUCLEOTIDE SEQUENCE [LARGE SCALE GENOMIC DNA]</scope>
    <source>
        <strain evidence="7 8">6</strain>
    </source>
</reference>
<dbReference type="Pfam" id="PF00440">
    <property type="entry name" value="TetR_N"/>
    <property type="match status" value="1"/>
</dbReference>
<dbReference type="GO" id="GO:0000976">
    <property type="term" value="F:transcription cis-regulatory region binding"/>
    <property type="evidence" value="ECO:0007669"/>
    <property type="project" value="TreeGrafter"/>
</dbReference>
<dbReference type="SUPFAM" id="SSF46689">
    <property type="entry name" value="Homeodomain-like"/>
    <property type="match status" value="1"/>
</dbReference>
<accession>I5AS01</accession>
<evidence type="ECO:0000256" key="1">
    <source>
        <dbReference type="ARBA" id="ARBA00022491"/>
    </source>
</evidence>
<dbReference type="PRINTS" id="PR00455">
    <property type="entry name" value="HTHTETR"/>
</dbReference>
<feature type="DNA-binding region" description="H-T-H motif" evidence="5">
    <location>
        <begin position="31"/>
        <end position="50"/>
    </location>
</feature>
<dbReference type="InterPro" id="IPR001647">
    <property type="entry name" value="HTH_TetR"/>
</dbReference>
<dbReference type="PANTHER" id="PTHR30055">
    <property type="entry name" value="HTH-TYPE TRANSCRIPTIONAL REGULATOR RUTR"/>
    <property type="match status" value="1"/>
</dbReference>
<sequence>MTRQEQKEERRKAILMTGLKLFVERGYHETKIADIAAAVPMSTGLMFHYFASKEELLLEIVRMGAEGTKAADYNPDVPPDLFLTGFLRQLFFYAKDQPMVFYIFVLMGQVRRPGMPEEAGKIANSVHTVENTAGLIEAGQAQGLFHEGDPLSMSGCFWASVQGIMEEMAVNPQMHPPEPEWLVAMLRKK</sequence>
<dbReference type="eggNOG" id="COG1309">
    <property type="taxonomic scope" value="Bacteria"/>
</dbReference>
<dbReference type="GO" id="GO:0003700">
    <property type="term" value="F:DNA-binding transcription factor activity"/>
    <property type="evidence" value="ECO:0007669"/>
    <property type="project" value="TreeGrafter"/>
</dbReference>
<dbReference type="SUPFAM" id="SSF48498">
    <property type="entry name" value="Tetracyclin repressor-like, C-terminal domain"/>
    <property type="match status" value="1"/>
</dbReference>
<dbReference type="Gene3D" id="1.10.357.10">
    <property type="entry name" value="Tetracycline Repressor, domain 2"/>
    <property type="match status" value="1"/>
</dbReference>
<proteinExistence type="predicted"/>
<dbReference type="InterPro" id="IPR036271">
    <property type="entry name" value="Tet_transcr_reg_TetR-rel_C_sf"/>
</dbReference>
<evidence type="ECO:0000256" key="5">
    <source>
        <dbReference type="PROSITE-ProRule" id="PRU00335"/>
    </source>
</evidence>